<dbReference type="InterPro" id="IPR001787">
    <property type="entry name" value="Ribosomal_bL21"/>
</dbReference>
<evidence type="ECO:0000256" key="6">
    <source>
        <dbReference type="ARBA" id="ARBA00023274"/>
    </source>
</evidence>
<organism evidence="9">
    <name type="scientific">Astrosyne radiata</name>
    <dbReference type="NCBI Taxonomy" id="1158023"/>
    <lineage>
        <taxon>Eukaryota</taxon>
        <taxon>Sar</taxon>
        <taxon>Stramenopiles</taxon>
        <taxon>Ochrophyta</taxon>
        <taxon>Bacillariophyta</taxon>
        <taxon>Fragilariophyceae</taxon>
        <taxon>Fragilariophycidae</taxon>
        <taxon>Cyclophorales</taxon>
        <taxon>Cyclophoraceae</taxon>
        <taxon>Astrosyne</taxon>
    </lineage>
</organism>
<evidence type="ECO:0000256" key="7">
    <source>
        <dbReference type="HAMAP-Rule" id="MF_01363"/>
    </source>
</evidence>
<keyword evidence="9" id="KW-0150">Chloroplast</keyword>
<keyword evidence="2 9" id="KW-0934">Plastid</keyword>
<dbReference type="EMBL" id="MG755807">
    <property type="protein sequence ID" value="AWT40339.1"/>
    <property type="molecule type" value="Genomic_DNA"/>
</dbReference>
<evidence type="ECO:0000256" key="3">
    <source>
        <dbReference type="ARBA" id="ARBA00022730"/>
    </source>
</evidence>
<dbReference type="PANTHER" id="PTHR21349:SF7">
    <property type="entry name" value="LARGE RIBOSOMAL SUBUNIT PROTEIN BL21C"/>
    <property type="match status" value="1"/>
</dbReference>
<dbReference type="GO" id="GO:0019843">
    <property type="term" value="F:rRNA binding"/>
    <property type="evidence" value="ECO:0007669"/>
    <property type="project" value="UniProtKB-UniRule"/>
</dbReference>
<keyword evidence="4 7" id="KW-0694">RNA-binding</keyword>
<dbReference type="HAMAP" id="MF_01363">
    <property type="entry name" value="Ribosomal_bL21"/>
    <property type="match status" value="1"/>
</dbReference>
<keyword evidence="5 7" id="KW-0689">Ribosomal protein</keyword>
<sequence>MLKAVIEQGGKQHYVQFGKCYDISRIPIREGTKVQFYRILLLIINDKVWIGQPYLKDIVVEAIIIKHFKGKKKLVYKMNSKKKTRKKRGYKQLLTRIFINGLRFVVNSEKSRESYS</sequence>
<dbReference type="GO" id="GO:0006412">
    <property type="term" value="P:translation"/>
    <property type="evidence" value="ECO:0007669"/>
    <property type="project" value="UniProtKB-UniRule"/>
</dbReference>
<evidence type="ECO:0000256" key="1">
    <source>
        <dbReference type="ARBA" id="ARBA00008563"/>
    </source>
</evidence>
<comment type="similarity">
    <text evidence="1 7 8">Belongs to the bacterial ribosomal protein bL21 family.</text>
</comment>
<comment type="subcellular location">
    <subcellularLocation>
        <location evidence="7">Plastid</location>
        <location evidence="7">Chloroplast</location>
    </subcellularLocation>
</comment>
<comment type="subunit">
    <text evidence="7 8">Part of the 50S ribosomal subunit.</text>
</comment>
<evidence type="ECO:0000256" key="8">
    <source>
        <dbReference type="RuleBase" id="RU000563"/>
    </source>
</evidence>
<proteinExistence type="inferred from homology"/>
<dbReference type="NCBIfam" id="TIGR00061">
    <property type="entry name" value="L21"/>
    <property type="match status" value="1"/>
</dbReference>
<dbReference type="InterPro" id="IPR028909">
    <property type="entry name" value="bL21-like"/>
</dbReference>
<dbReference type="InterPro" id="IPR036164">
    <property type="entry name" value="bL21-like_sf"/>
</dbReference>
<dbReference type="AlphaFoldDB" id="A0A2U9NTE4"/>
<dbReference type="GO" id="GO:0005762">
    <property type="term" value="C:mitochondrial large ribosomal subunit"/>
    <property type="evidence" value="ECO:0007669"/>
    <property type="project" value="TreeGrafter"/>
</dbReference>
<dbReference type="Pfam" id="PF00829">
    <property type="entry name" value="Ribosomal_L21p"/>
    <property type="match status" value="1"/>
</dbReference>
<evidence type="ECO:0000256" key="4">
    <source>
        <dbReference type="ARBA" id="ARBA00022884"/>
    </source>
</evidence>
<dbReference type="GeneID" id="36960317"/>
<protein>
    <recommendedName>
        <fullName evidence="7">Large ribosomal subunit protein bL21c</fullName>
    </recommendedName>
</protein>
<gene>
    <name evidence="7 9" type="primary">rpl21</name>
</gene>
<dbReference type="EMBL" id="MG755807">
    <property type="protein sequence ID" value="AWT40386.1"/>
    <property type="molecule type" value="Genomic_DNA"/>
</dbReference>
<dbReference type="PANTHER" id="PTHR21349">
    <property type="entry name" value="50S RIBOSOMAL PROTEIN L21"/>
    <property type="match status" value="1"/>
</dbReference>
<keyword evidence="3 7" id="KW-0699">rRNA-binding</keyword>
<evidence type="ECO:0000256" key="5">
    <source>
        <dbReference type="ARBA" id="ARBA00022980"/>
    </source>
</evidence>
<reference evidence="9" key="1">
    <citation type="journal article" date="2018" name="Adv. Bot. Res.">
        <title>Evolution of the Plastid Genomes in Diatoms.</title>
        <authorList>
            <person name="Yu M."/>
            <person name="Ashworth M.P."/>
            <person name="Hajrah N.H."/>
            <person name="Khiyami M.A."/>
            <person name="Sabir M.J."/>
            <person name="Alhebshi A.M."/>
            <person name="Al-Malki A.L."/>
            <person name="Sabir J.S.M."/>
            <person name="Theriot E.C."/>
            <person name="Jansen R.K."/>
        </authorList>
    </citation>
    <scope>NUCLEOTIDE SEQUENCE</scope>
</reference>
<evidence type="ECO:0000256" key="2">
    <source>
        <dbReference type="ARBA" id="ARBA00022640"/>
    </source>
</evidence>
<accession>A0A2U9NTE4</accession>
<dbReference type="RefSeq" id="YP_009497673.1">
    <property type="nucleotide sequence ID" value="NC_038008.1"/>
</dbReference>
<dbReference type="RefSeq" id="YP_009497626.1">
    <property type="nucleotide sequence ID" value="NC_038008.1"/>
</dbReference>
<dbReference type="GeneID" id="36960266"/>
<comment type="function">
    <text evidence="7 8">This protein binds to 23S rRNA.</text>
</comment>
<dbReference type="GO" id="GO:0003735">
    <property type="term" value="F:structural constituent of ribosome"/>
    <property type="evidence" value="ECO:0007669"/>
    <property type="project" value="InterPro"/>
</dbReference>
<evidence type="ECO:0000313" key="9">
    <source>
        <dbReference type="EMBL" id="AWT40339.1"/>
    </source>
</evidence>
<name>A0A2U9NTE4_9STRA</name>
<dbReference type="GO" id="GO:0009507">
    <property type="term" value="C:chloroplast"/>
    <property type="evidence" value="ECO:0007669"/>
    <property type="project" value="UniProtKB-SubCell"/>
</dbReference>
<keyword evidence="6 7" id="KW-0687">Ribonucleoprotein</keyword>
<dbReference type="SUPFAM" id="SSF141091">
    <property type="entry name" value="L21p-like"/>
    <property type="match status" value="1"/>
</dbReference>
<geneLocation type="chloroplast" evidence="9"/>